<evidence type="ECO:0000313" key="3">
    <source>
        <dbReference type="Proteomes" id="UP001476247"/>
    </source>
</evidence>
<sequence length="169" mass="18798">MHSKALNDINKIKKFKSNQKAADSLRSELDGFHNETANEWKRQWERTKELYLNQNLPETNNSSASGSLANNGETNTTNFTITNNTVPSTSDESTVQPTQCLVVYKGYVINPTVYDENSIGDNDGANGYLKKFNQFQKVAAAKSSSSDFSVESNIQHIMALNNTLLVKPD</sequence>
<evidence type="ECO:0000313" key="2">
    <source>
        <dbReference type="EMBL" id="GAA5806483.1"/>
    </source>
</evidence>
<organism evidence="2 3">
    <name type="scientific">Helicostylum pulchrum</name>
    <dbReference type="NCBI Taxonomy" id="562976"/>
    <lineage>
        <taxon>Eukaryota</taxon>
        <taxon>Fungi</taxon>
        <taxon>Fungi incertae sedis</taxon>
        <taxon>Mucoromycota</taxon>
        <taxon>Mucoromycotina</taxon>
        <taxon>Mucoromycetes</taxon>
        <taxon>Mucorales</taxon>
        <taxon>Mucorineae</taxon>
        <taxon>Mucoraceae</taxon>
        <taxon>Helicostylum</taxon>
    </lineage>
</organism>
<reference evidence="2 3" key="1">
    <citation type="submission" date="2024-04" db="EMBL/GenBank/DDBJ databases">
        <title>genome sequences of Mucor flavus KT1a and Helicostylum pulchrum KT1b strains isolation_sourced from the surface of a dry-aged beef.</title>
        <authorList>
            <person name="Toyotome T."/>
            <person name="Hosono M."/>
            <person name="Torimaru M."/>
            <person name="Fukuda K."/>
            <person name="Mikami N."/>
        </authorList>
    </citation>
    <scope>NUCLEOTIDE SEQUENCE [LARGE SCALE GENOMIC DNA]</scope>
    <source>
        <strain evidence="2 3">KT1b</strain>
    </source>
</reference>
<evidence type="ECO:0000256" key="1">
    <source>
        <dbReference type="SAM" id="MobiDB-lite"/>
    </source>
</evidence>
<name>A0ABP9YHZ9_9FUNG</name>
<keyword evidence="3" id="KW-1185">Reference proteome</keyword>
<dbReference type="Proteomes" id="UP001476247">
    <property type="component" value="Unassembled WGS sequence"/>
</dbReference>
<dbReference type="EMBL" id="BAABUJ010000067">
    <property type="protein sequence ID" value="GAA5806483.1"/>
    <property type="molecule type" value="Genomic_DNA"/>
</dbReference>
<accession>A0ABP9YHZ9</accession>
<feature type="compositionally biased region" description="Low complexity" evidence="1">
    <location>
        <begin position="60"/>
        <end position="74"/>
    </location>
</feature>
<protein>
    <submittedName>
        <fullName evidence="2">Uncharacterized protein</fullName>
    </submittedName>
</protein>
<proteinExistence type="predicted"/>
<comment type="caution">
    <text evidence="2">The sequence shown here is derived from an EMBL/GenBank/DDBJ whole genome shotgun (WGS) entry which is preliminary data.</text>
</comment>
<feature type="region of interest" description="Disordered" evidence="1">
    <location>
        <begin position="55"/>
        <end position="74"/>
    </location>
</feature>
<gene>
    <name evidence="2" type="ORF">HPULCUR_012017</name>
</gene>